<evidence type="ECO:0000313" key="2">
    <source>
        <dbReference type="EMBL" id="CDQ44502.1"/>
    </source>
</evidence>
<dbReference type="InterPro" id="IPR036514">
    <property type="entry name" value="SGNH_hydro_sf"/>
</dbReference>
<dbReference type="CDD" id="cd00229">
    <property type="entry name" value="SGNH_hydrolase"/>
    <property type="match status" value="1"/>
</dbReference>
<reference evidence="2" key="1">
    <citation type="submission" date="2014-05" db="EMBL/GenBank/DDBJ databases">
        <authorList>
            <person name="Urmite Genomes"/>
        </authorList>
    </citation>
    <scope>NUCLEOTIDE SEQUENCE</scope>
    <source>
        <strain evidence="2">DSM 44074</strain>
    </source>
</reference>
<dbReference type="Proteomes" id="UP000028864">
    <property type="component" value="Unassembled WGS sequence"/>
</dbReference>
<feature type="domain" description="SGNH hydrolase-type esterase" evidence="1">
    <location>
        <begin position="50"/>
        <end position="219"/>
    </location>
</feature>
<dbReference type="SUPFAM" id="SSF52266">
    <property type="entry name" value="SGNH hydrolase"/>
    <property type="match status" value="1"/>
</dbReference>
<dbReference type="AlphaFoldDB" id="A0AAV2WK07"/>
<dbReference type="InterPro" id="IPR054624">
    <property type="entry name" value="GDSL_Rv0518"/>
</dbReference>
<protein>
    <submittedName>
        <fullName evidence="2">GDSL family lipase</fullName>
    </submittedName>
</protein>
<dbReference type="InterPro" id="IPR053140">
    <property type="entry name" value="GDSL_Rv0518-like"/>
</dbReference>
<dbReference type="Gene3D" id="3.40.50.1110">
    <property type="entry name" value="SGNH hydrolase"/>
    <property type="match status" value="1"/>
</dbReference>
<gene>
    <name evidence="2" type="ORF">BN1047_02382</name>
</gene>
<accession>A0AAV2WK07</accession>
<dbReference type="Pfam" id="PF13472">
    <property type="entry name" value="Lipase_GDSL_2"/>
    <property type="match status" value="1"/>
</dbReference>
<sequence length="238" mass="25355">MIMTDVLRRPSLPLSTLAAAVLMLACLIMPVARIDDRPLSVETPLSRVAVIGDSYTNGTDWGGIGAAGWPAQAWQLLAAQGRPVVADVAAEGRAGYGVRGDRGSLFWDLTTRAVQPDDRLVVFFGSRNDQPVAVTDVVDQARNAFALVRGIAPAARLLVIGPPWPTADVPVEILRIRDALAVVARSAGARFVDPIAEGWFVGRPDLIAADGVHPTDAGHLYLADKIARLMGAQLTPRR</sequence>
<reference evidence="2" key="2">
    <citation type="submission" date="2015-09" db="EMBL/GenBank/DDBJ databases">
        <title>Draft genome sequence of Mycobacterium neoaurum DSM 44074.</title>
        <authorList>
            <person name="Croce O."/>
            <person name="Robert C."/>
            <person name="Raoult D."/>
            <person name="Drancourt M."/>
        </authorList>
    </citation>
    <scope>NUCLEOTIDE SEQUENCE</scope>
    <source>
        <strain evidence="2">DSM 44074</strain>
    </source>
</reference>
<dbReference type="NCBIfam" id="NF045548">
    <property type="entry name" value="GDSL_lipase"/>
    <property type="match status" value="1"/>
</dbReference>
<name>A0AAV2WK07_MYCNE</name>
<evidence type="ECO:0000313" key="3">
    <source>
        <dbReference type="Proteomes" id="UP000028864"/>
    </source>
</evidence>
<dbReference type="InterPro" id="IPR013830">
    <property type="entry name" value="SGNH_hydro"/>
</dbReference>
<dbReference type="PANTHER" id="PTHR43784:SF2">
    <property type="entry name" value="GDSL-LIKE LIPASE_ACYLHYDROLASE, PUTATIVE (AFU_ORTHOLOGUE AFUA_2G00820)-RELATED"/>
    <property type="match status" value="1"/>
</dbReference>
<evidence type="ECO:0000259" key="1">
    <source>
        <dbReference type="Pfam" id="PF13472"/>
    </source>
</evidence>
<dbReference type="PANTHER" id="PTHR43784">
    <property type="entry name" value="GDSL-LIKE LIPASE/ACYLHYDROLASE, PUTATIVE (AFU_ORTHOLOGUE AFUA_2G00820)-RELATED"/>
    <property type="match status" value="1"/>
</dbReference>
<organism evidence="2 3">
    <name type="scientific">Mycolicibacterium neoaurum</name>
    <name type="common">Mycobacterium neoaurum</name>
    <dbReference type="NCBI Taxonomy" id="1795"/>
    <lineage>
        <taxon>Bacteria</taxon>
        <taxon>Bacillati</taxon>
        <taxon>Actinomycetota</taxon>
        <taxon>Actinomycetes</taxon>
        <taxon>Mycobacteriales</taxon>
        <taxon>Mycobacteriaceae</taxon>
        <taxon>Mycolicibacterium</taxon>
    </lineage>
</organism>
<proteinExistence type="predicted"/>
<dbReference type="EMBL" id="LK021338">
    <property type="protein sequence ID" value="CDQ44502.1"/>
    <property type="molecule type" value="Genomic_DNA"/>
</dbReference>